<dbReference type="InterPro" id="IPR003798">
    <property type="entry name" value="DNA_recombination_RmuC"/>
</dbReference>
<evidence type="ECO:0000256" key="6">
    <source>
        <dbReference type="SAM" id="MobiDB-lite"/>
    </source>
</evidence>
<feature type="transmembrane region" description="Helical" evidence="7">
    <location>
        <begin position="12"/>
        <end position="36"/>
    </location>
</feature>
<organism evidence="8 9">
    <name type="scientific">Lichenifustis flavocetrariae</name>
    <dbReference type="NCBI Taxonomy" id="2949735"/>
    <lineage>
        <taxon>Bacteria</taxon>
        <taxon>Pseudomonadati</taxon>
        <taxon>Pseudomonadota</taxon>
        <taxon>Alphaproteobacteria</taxon>
        <taxon>Hyphomicrobiales</taxon>
        <taxon>Lichenihabitantaceae</taxon>
        <taxon>Lichenifustis</taxon>
    </lineage>
</organism>
<comment type="caution">
    <text evidence="8">The sequence shown here is derived from an EMBL/GenBank/DDBJ whole genome shotgun (WGS) entry which is preliminary data.</text>
</comment>
<gene>
    <name evidence="8" type="primary">rmuC</name>
    <name evidence="8" type="ORF">M8523_17335</name>
</gene>
<dbReference type="Pfam" id="PF02646">
    <property type="entry name" value="RmuC"/>
    <property type="match status" value="1"/>
</dbReference>
<keyword evidence="5" id="KW-0233">DNA recombination</keyword>
<reference evidence="8" key="1">
    <citation type="submission" date="2022-05" db="EMBL/GenBank/DDBJ databases">
        <authorList>
            <person name="Pankratov T."/>
        </authorList>
    </citation>
    <scope>NUCLEOTIDE SEQUENCE</scope>
    <source>
        <strain evidence="8">BP6-180914</strain>
    </source>
</reference>
<keyword evidence="7" id="KW-1133">Transmembrane helix</keyword>
<dbReference type="PANTHER" id="PTHR30563">
    <property type="entry name" value="DNA RECOMBINATION PROTEIN RMUC"/>
    <property type="match status" value="1"/>
</dbReference>
<evidence type="ECO:0000256" key="4">
    <source>
        <dbReference type="ARBA" id="ARBA00023054"/>
    </source>
</evidence>
<dbReference type="GO" id="GO:0006310">
    <property type="term" value="P:DNA recombination"/>
    <property type="evidence" value="ECO:0007669"/>
    <property type="project" value="UniProtKB-KW"/>
</dbReference>
<dbReference type="RefSeq" id="WP_282586152.1">
    <property type="nucleotide sequence ID" value="NZ_JAMOIM010000011.1"/>
</dbReference>
<dbReference type="PANTHER" id="PTHR30563:SF0">
    <property type="entry name" value="DNA RECOMBINATION PROTEIN RMUC"/>
    <property type="match status" value="1"/>
</dbReference>
<keyword evidence="7" id="KW-0472">Membrane</keyword>
<evidence type="ECO:0000256" key="3">
    <source>
        <dbReference type="ARBA" id="ARBA00021840"/>
    </source>
</evidence>
<dbReference type="AlphaFoldDB" id="A0AA42CJP8"/>
<keyword evidence="4" id="KW-0175">Coiled coil</keyword>
<name>A0AA42CJP8_9HYPH</name>
<comment type="function">
    <text evidence="1">Involved in DNA recombination.</text>
</comment>
<feature type="region of interest" description="Disordered" evidence="6">
    <location>
        <begin position="365"/>
        <end position="384"/>
    </location>
</feature>
<keyword evidence="7" id="KW-0812">Transmembrane</keyword>
<keyword evidence="9" id="KW-1185">Reference proteome</keyword>
<evidence type="ECO:0000256" key="7">
    <source>
        <dbReference type="SAM" id="Phobius"/>
    </source>
</evidence>
<dbReference type="EMBL" id="JAMOIM010000011">
    <property type="protein sequence ID" value="MCW6509783.1"/>
    <property type="molecule type" value="Genomic_DNA"/>
</dbReference>
<evidence type="ECO:0000256" key="5">
    <source>
        <dbReference type="ARBA" id="ARBA00023172"/>
    </source>
</evidence>
<accession>A0AA42CJP8</accession>
<proteinExistence type="inferred from homology"/>
<comment type="similarity">
    <text evidence="2">Belongs to the RmuC family.</text>
</comment>
<protein>
    <recommendedName>
        <fullName evidence="3">DNA recombination protein RmuC homolog</fullName>
    </recommendedName>
</protein>
<evidence type="ECO:0000256" key="2">
    <source>
        <dbReference type="ARBA" id="ARBA00009840"/>
    </source>
</evidence>
<evidence type="ECO:0000313" key="8">
    <source>
        <dbReference type="EMBL" id="MCW6509783.1"/>
    </source>
</evidence>
<evidence type="ECO:0000256" key="1">
    <source>
        <dbReference type="ARBA" id="ARBA00003416"/>
    </source>
</evidence>
<evidence type="ECO:0000313" key="9">
    <source>
        <dbReference type="Proteomes" id="UP001165667"/>
    </source>
</evidence>
<sequence>MTNNPLPYLPFGVSPGLMAVGVSAAVVVLVVTWAGLRRRREAALYNLEDLVASLHQANAELTGRVRTMGEALSARQSDLARLVTERLDSVNARMGQTLDRSAHRTGEGLARLHERLAVIDAAQARLTGLTEEVVGLKDILANKQARGAYGQGRMEAIVRDGLPADAYAFQPTLSNRTRPDCTVKLPGDRAALVIDAKFPLEAFQALKAAEQEHERAQAGARVRTDMGKHIRDIAERYLIPGETQDTALMFVPSESVFADLSEHFPDVLQKASRARVMVVSPTLLTLAIQLMRSVARDARMREQAHLIQAEVRGLTDDVRRLGERVGKLDDHFRLARKDVSDISSLADRIVTRGDRIDAVDYAVPPVPANDQRVQPPGLFDGAAE</sequence>
<dbReference type="Proteomes" id="UP001165667">
    <property type="component" value="Unassembled WGS sequence"/>
</dbReference>